<protein>
    <submittedName>
        <fullName evidence="2">Uncharacterized protein</fullName>
    </submittedName>
</protein>
<name>A0A9X6NL90_HYPEX</name>
<organism evidence="2 3">
    <name type="scientific">Hypsibius exemplaris</name>
    <name type="common">Freshwater tardigrade</name>
    <dbReference type="NCBI Taxonomy" id="2072580"/>
    <lineage>
        <taxon>Eukaryota</taxon>
        <taxon>Metazoa</taxon>
        <taxon>Ecdysozoa</taxon>
        <taxon>Tardigrada</taxon>
        <taxon>Eutardigrada</taxon>
        <taxon>Parachela</taxon>
        <taxon>Hypsibioidea</taxon>
        <taxon>Hypsibiidae</taxon>
        <taxon>Hypsibius</taxon>
    </lineage>
</organism>
<keyword evidence="3" id="KW-1185">Reference proteome</keyword>
<dbReference type="Proteomes" id="UP000192578">
    <property type="component" value="Unassembled WGS sequence"/>
</dbReference>
<evidence type="ECO:0000313" key="3">
    <source>
        <dbReference type="Proteomes" id="UP000192578"/>
    </source>
</evidence>
<feature type="signal peptide" evidence="1">
    <location>
        <begin position="1"/>
        <end position="29"/>
    </location>
</feature>
<keyword evidence="1" id="KW-0732">Signal</keyword>
<dbReference type="EMBL" id="MTYJ01000231">
    <property type="protein sequence ID" value="OWA51564.1"/>
    <property type="molecule type" value="Genomic_DNA"/>
</dbReference>
<proteinExistence type="predicted"/>
<evidence type="ECO:0000256" key="1">
    <source>
        <dbReference type="SAM" id="SignalP"/>
    </source>
</evidence>
<dbReference type="AlphaFoldDB" id="A0A9X6NL90"/>
<sequence>MASGSLVGWMVFAMSLLLVFSTAPGTVEAQCTSAGMCASISSTSVKACLDRCISEKDIWSAACTRSKRCLCGPNCKDQA</sequence>
<comment type="caution">
    <text evidence="2">The sequence shown here is derived from an EMBL/GenBank/DDBJ whole genome shotgun (WGS) entry which is preliminary data.</text>
</comment>
<feature type="chain" id="PRO_5040790436" evidence="1">
    <location>
        <begin position="30"/>
        <end position="79"/>
    </location>
</feature>
<gene>
    <name evidence="2" type="ORF">BV898_16041</name>
</gene>
<reference evidence="3" key="1">
    <citation type="submission" date="2017-01" db="EMBL/GenBank/DDBJ databases">
        <title>Comparative genomics of anhydrobiosis in the tardigrade Hypsibius dujardini.</title>
        <authorList>
            <person name="Yoshida Y."/>
            <person name="Koutsovoulos G."/>
            <person name="Laetsch D."/>
            <person name="Stevens L."/>
            <person name="Kumar S."/>
            <person name="Horikawa D."/>
            <person name="Ishino K."/>
            <person name="Komine S."/>
            <person name="Tomita M."/>
            <person name="Blaxter M."/>
            <person name="Arakawa K."/>
        </authorList>
    </citation>
    <scope>NUCLEOTIDE SEQUENCE [LARGE SCALE GENOMIC DNA]</scope>
    <source>
        <strain evidence="3">Z151</strain>
    </source>
</reference>
<accession>A0A9X6NL90</accession>
<evidence type="ECO:0000313" key="2">
    <source>
        <dbReference type="EMBL" id="OWA51564.1"/>
    </source>
</evidence>